<evidence type="ECO:0000313" key="17">
    <source>
        <dbReference type="Proteomes" id="UP000825935"/>
    </source>
</evidence>
<dbReference type="GO" id="GO:0010295">
    <property type="term" value="F:(+)-abscisic acid 8'-hydroxylase activity"/>
    <property type="evidence" value="ECO:0007669"/>
    <property type="project" value="UniProtKB-EC"/>
</dbReference>
<dbReference type="GO" id="GO:0016020">
    <property type="term" value="C:membrane"/>
    <property type="evidence" value="ECO:0007669"/>
    <property type="project" value="UniProtKB-SubCell"/>
</dbReference>
<dbReference type="EMBL" id="CM035430">
    <property type="protein sequence ID" value="KAH7298518.1"/>
    <property type="molecule type" value="Genomic_DNA"/>
</dbReference>
<dbReference type="OMA" id="WVGTKIN"/>
<reference evidence="16" key="1">
    <citation type="submission" date="2021-08" db="EMBL/GenBank/DDBJ databases">
        <title>WGS assembly of Ceratopteris richardii.</title>
        <authorList>
            <person name="Marchant D.B."/>
            <person name="Chen G."/>
            <person name="Jenkins J."/>
            <person name="Shu S."/>
            <person name="Leebens-Mack J."/>
            <person name="Grimwood J."/>
            <person name="Schmutz J."/>
            <person name="Soltis P."/>
            <person name="Soltis D."/>
            <person name="Chen Z.-H."/>
        </authorList>
    </citation>
    <scope>NUCLEOTIDE SEQUENCE</scope>
    <source>
        <strain evidence="16">Whitten #5841</strain>
        <tissue evidence="16">Leaf</tissue>
    </source>
</reference>
<dbReference type="Gene3D" id="1.10.630.10">
    <property type="entry name" value="Cytochrome P450"/>
    <property type="match status" value="1"/>
</dbReference>
<keyword evidence="5 14" id="KW-0479">Metal-binding</keyword>
<comment type="subcellular location">
    <subcellularLocation>
        <location evidence="1">Membrane</location>
        <topology evidence="1">Single-pass membrane protein</topology>
    </subcellularLocation>
</comment>
<keyword evidence="4" id="KW-0812">Transmembrane</keyword>
<evidence type="ECO:0000256" key="13">
    <source>
        <dbReference type="ARBA" id="ARBA00066338"/>
    </source>
</evidence>
<evidence type="ECO:0000313" key="16">
    <source>
        <dbReference type="EMBL" id="KAH7298518.1"/>
    </source>
</evidence>
<evidence type="ECO:0000256" key="2">
    <source>
        <dbReference type="ARBA" id="ARBA00010617"/>
    </source>
</evidence>
<comment type="similarity">
    <text evidence="2 15">Belongs to the cytochrome P450 family.</text>
</comment>
<evidence type="ECO:0000256" key="11">
    <source>
        <dbReference type="ARBA" id="ARBA00050609"/>
    </source>
</evidence>
<evidence type="ECO:0000256" key="10">
    <source>
        <dbReference type="ARBA" id="ARBA00023136"/>
    </source>
</evidence>
<dbReference type="InterPro" id="IPR017972">
    <property type="entry name" value="Cyt_P450_CS"/>
</dbReference>
<keyword evidence="9 15" id="KW-0503">Monooxygenase</keyword>
<evidence type="ECO:0000256" key="1">
    <source>
        <dbReference type="ARBA" id="ARBA00004167"/>
    </source>
</evidence>
<evidence type="ECO:0000256" key="7">
    <source>
        <dbReference type="ARBA" id="ARBA00023002"/>
    </source>
</evidence>
<dbReference type="CDD" id="cd11043">
    <property type="entry name" value="CYP90-like"/>
    <property type="match status" value="1"/>
</dbReference>
<dbReference type="PANTHER" id="PTHR24286:SF10">
    <property type="entry name" value="ABSCISIC ACID 8'-HYDROXYLASE 1"/>
    <property type="match status" value="1"/>
</dbReference>
<dbReference type="FunFam" id="1.10.630.10:FF:000014">
    <property type="entry name" value="Abscisic acid 8"/>
    <property type="match status" value="1"/>
</dbReference>
<accession>A0A8T2RSM9</accession>
<keyword evidence="8 14" id="KW-0408">Iron</keyword>
<keyword evidence="10" id="KW-0472">Membrane</keyword>
<comment type="caution">
    <text evidence="16">The sequence shown here is derived from an EMBL/GenBank/DDBJ whole genome shotgun (WGS) entry which is preliminary data.</text>
</comment>
<keyword evidence="3 14" id="KW-0349">Heme</keyword>
<evidence type="ECO:0000256" key="6">
    <source>
        <dbReference type="ARBA" id="ARBA00022989"/>
    </source>
</evidence>
<dbReference type="PANTHER" id="PTHR24286">
    <property type="entry name" value="CYTOCHROME P450 26"/>
    <property type="match status" value="1"/>
</dbReference>
<organism evidence="16 17">
    <name type="scientific">Ceratopteris richardii</name>
    <name type="common">Triangle waterfern</name>
    <dbReference type="NCBI Taxonomy" id="49495"/>
    <lineage>
        <taxon>Eukaryota</taxon>
        <taxon>Viridiplantae</taxon>
        <taxon>Streptophyta</taxon>
        <taxon>Embryophyta</taxon>
        <taxon>Tracheophyta</taxon>
        <taxon>Polypodiopsida</taxon>
        <taxon>Polypodiidae</taxon>
        <taxon>Polypodiales</taxon>
        <taxon>Pteridineae</taxon>
        <taxon>Pteridaceae</taxon>
        <taxon>Parkerioideae</taxon>
        <taxon>Ceratopteris</taxon>
    </lineage>
</organism>
<dbReference type="Pfam" id="PF00067">
    <property type="entry name" value="p450"/>
    <property type="match status" value="1"/>
</dbReference>
<keyword evidence="6" id="KW-1133">Transmembrane helix</keyword>
<dbReference type="SUPFAM" id="SSF48264">
    <property type="entry name" value="Cytochrome P450"/>
    <property type="match status" value="1"/>
</dbReference>
<evidence type="ECO:0000256" key="8">
    <source>
        <dbReference type="ARBA" id="ARBA00023004"/>
    </source>
</evidence>
<dbReference type="Proteomes" id="UP000825935">
    <property type="component" value="Chromosome 25"/>
</dbReference>
<keyword evidence="17" id="KW-1185">Reference proteome</keyword>
<dbReference type="GO" id="GO:0020037">
    <property type="term" value="F:heme binding"/>
    <property type="evidence" value="ECO:0007669"/>
    <property type="project" value="InterPro"/>
</dbReference>
<proteinExistence type="inferred from homology"/>
<evidence type="ECO:0000256" key="15">
    <source>
        <dbReference type="RuleBase" id="RU000461"/>
    </source>
</evidence>
<dbReference type="GO" id="GO:0005506">
    <property type="term" value="F:iron ion binding"/>
    <property type="evidence" value="ECO:0007669"/>
    <property type="project" value="InterPro"/>
</dbReference>
<protein>
    <recommendedName>
        <fullName evidence="13">(+)-abscisic acid 8'-hydroxylase</fullName>
        <ecNumber evidence="13">1.14.14.137</ecNumber>
    </recommendedName>
</protein>
<sequence length="439" mass="50025">MYSRCKKLPPGSLGWPFIGETIQLYSQNPNVFFSKRQGRYGQMFKTHILGCPCIMIGSPEAARFVLVKQAHLFKPTFPHNKQQLIGPQAIFFHEGSYHACVRRLILRAFLPDFIRGIISDIERLASLTLASWEGQIVNTFREMKKFTLKVGALRIFGSHSGLNMDDLHESLATLEQGYNSMPFNISGTKYHRAMKARKQLGRTIQGLMEERRKGGKLGNDMLGKLMEWKNERGAGLTQQQIEDNVIGIMFASRDTTASVLTWLIKFLRSNPSLLFFLIKEEEHDSISSGSGGDNLTWEDTKNMTLTSRVIQETLRVATILSFTFREAVEDVDYEGYKIPKSWKVLPMFTNIHHNPDFFPDPQKFDPSRFEVPPKPNTFMPFGAGAHSCPGSEFAKLEMLVLIHHLTTKFRWELDDSKTGTECSPFLIPQEGLPIRVSRR</sequence>
<comment type="pathway">
    <text evidence="12">Plant hormone degradation; abscisic acid degradation.</text>
</comment>
<dbReference type="InterPro" id="IPR001128">
    <property type="entry name" value="Cyt_P450"/>
</dbReference>
<comment type="catalytic activity">
    <reaction evidence="11">
        <text>2-cis-(+)-abscisate + reduced [NADPH--hemoprotein reductase] + O2 = (+)-8'-hydroxyabscisate + oxidized [NADPH--hemoprotein reductase] + H2O + H(+)</text>
        <dbReference type="Rhea" id="RHEA:12897"/>
        <dbReference type="Rhea" id="RHEA-COMP:11964"/>
        <dbReference type="Rhea" id="RHEA-COMP:11965"/>
        <dbReference type="ChEBI" id="CHEBI:15377"/>
        <dbReference type="ChEBI" id="CHEBI:15378"/>
        <dbReference type="ChEBI" id="CHEBI:15379"/>
        <dbReference type="ChEBI" id="CHEBI:37569"/>
        <dbReference type="ChEBI" id="CHEBI:57618"/>
        <dbReference type="ChEBI" id="CHEBI:58210"/>
        <dbReference type="ChEBI" id="CHEBI:58490"/>
        <dbReference type="EC" id="1.14.14.137"/>
    </reaction>
</comment>
<dbReference type="AlphaFoldDB" id="A0A8T2RSM9"/>
<comment type="cofactor">
    <cofactor evidence="14">
        <name>heme</name>
        <dbReference type="ChEBI" id="CHEBI:30413"/>
    </cofactor>
</comment>
<feature type="binding site" description="axial binding residue" evidence="14">
    <location>
        <position position="388"/>
    </location>
    <ligand>
        <name>heme</name>
        <dbReference type="ChEBI" id="CHEBI:30413"/>
    </ligand>
    <ligandPart>
        <name>Fe</name>
        <dbReference type="ChEBI" id="CHEBI:18248"/>
    </ligandPart>
</feature>
<dbReference type="OrthoDB" id="1372046at2759"/>
<dbReference type="InterPro" id="IPR036396">
    <property type="entry name" value="Cyt_P450_sf"/>
</dbReference>
<evidence type="ECO:0000256" key="9">
    <source>
        <dbReference type="ARBA" id="ARBA00023033"/>
    </source>
</evidence>
<dbReference type="InterPro" id="IPR002401">
    <property type="entry name" value="Cyt_P450_E_grp-I"/>
</dbReference>
<evidence type="ECO:0000256" key="4">
    <source>
        <dbReference type="ARBA" id="ARBA00022692"/>
    </source>
</evidence>
<name>A0A8T2RSM9_CERRI</name>
<evidence type="ECO:0000256" key="5">
    <source>
        <dbReference type="ARBA" id="ARBA00022723"/>
    </source>
</evidence>
<dbReference type="PROSITE" id="PS00086">
    <property type="entry name" value="CYTOCHROME_P450"/>
    <property type="match status" value="1"/>
</dbReference>
<dbReference type="GO" id="GO:0009687">
    <property type="term" value="P:abscisic acid metabolic process"/>
    <property type="evidence" value="ECO:0007669"/>
    <property type="project" value="TreeGrafter"/>
</dbReference>
<evidence type="ECO:0000256" key="14">
    <source>
        <dbReference type="PIRSR" id="PIRSR602401-1"/>
    </source>
</evidence>
<dbReference type="PRINTS" id="PR00385">
    <property type="entry name" value="P450"/>
</dbReference>
<evidence type="ECO:0000256" key="12">
    <source>
        <dbReference type="ARBA" id="ARBA00060633"/>
    </source>
</evidence>
<gene>
    <name evidence="16" type="ORF">KP509_25G047600</name>
</gene>
<dbReference type="PRINTS" id="PR00463">
    <property type="entry name" value="EP450I"/>
</dbReference>
<dbReference type="EC" id="1.14.14.137" evidence="13"/>
<keyword evidence="7 15" id="KW-0560">Oxidoreductase</keyword>
<dbReference type="GO" id="GO:0016125">
    <property type="term" value="P:sterol metabolic process"/>
    <property type="evidence" value="ECO:0007669"/>
    <property type="project" value="TreeGrafter"/>
</dbReference>
<evidence type="ECO:0000256" key="3">
    <source>
        <dbReference type="ARBA" id="ARBA00022617"/>
    </source>
</evidence>